<dbReference type="Proteomes" id="UP000268870">
    <property type="component" value="Chromosome"/>
</dbReference>
<evidence type="ECO:0000259" key="1">
    <source>
        <dbReference type="Pfam" id="PF05709"/>
    </source>
</evidence>
<name>A0AB38VMS3_STRAG</name>
<feature type="domain" description="Siphovirus-type tail component RIFT-related" evidence="1">
    <location>
        <begin position="34"/>
        <end position="91"/>
    </location>
</feature>
<organism evidence="2 3">
    <name type="scientific">Streptococcus agalactiae</name>
    <dbReference type="NCBI Taxonomy" id="1311"/>
    <lineage>
        <taxon>Bacteria</taxon>
        <taxon>Bacillati</taxon>
        <taxon>Bacillota</taxon>
        <taxon>Bacilli</taxon>
        <taxon>Lactobacillales</taxon>
        <taxon>Streptococcaceae</taxon>
        <taxon>Streptococcus</taxon>
    </lineage>
</organism>
<dbReference type="InterPro" id="IPR008841">
    <property type="entry name" value="Siphovirus-type_tail_N"/>
</dbReference>
<dbReference type="Gene3D" id="2.40.30.200">
    <property type="match status" value="1"/>
</dbReference>
<gene>
    <name evidence="2" type="ORF">NCTC8184_01920</name>
</gene>
<reference evidence="2 3" key="1">
    <citation type="submission" date="2018-12" db="EMBL/GenBank/DDBJ databases">
        <authorList>
            <consortium name="Pathogen Informatics"/>
        </authorList>
    </citation>
    <scope>NUCLEOTIDE SEQUENCE [LARGE SCALE GENOMIC DNA]</scope>
    <source>
        <strain evidence="2 3">NCTC8184</strain>
    </source>
</reference>
<protein>
    <submittedName>
        <fullName evidence="2">Phage protein</fullName>
    </submittedName>
</protein>
<proteinExistence type="predicted"/>
<dbReference type="Pfam" id="PF05709">
    <property type="entry name" value="Sipho_tail"/>
    <property type="match status" value="1"/>
</dbReference>
<evidence type="ECO:0000313" key="3">
    <source>
        <dbReference type="Proteomes" id="UP000268870"/>
    </source>
</evidence>
<dbReference type="AlphaFoldDB" id="A0AB38VMS3"/>
<evidence type="ECO:0000313" key="2">
    <source>
        <dbReference type="EMBL" id="VED65857.1"/>
    </source>
</evidence>
<sequence>MDLLVQKSDQSFRFSEIGLRMLDVDDRSSSLEVDSRTVKGRSGKIFASAKYGTKKVKVNGRLVVASIKDFMTKKDDVNGLLVDSEPFYITKMYPQKENLYDFELPGMKAGDLDLLNQSHTAWHYRWKVYVSSEPEYTFVGKSSEGLKYNFTIAFETAELPFGETIAQNIVITNGTFNYSGTAPFSQLEYPWSVELTSTGGQSSFYLEIDGRRWAYQYSAPLNQGDVIVITGISTTLNKINVTARTNHEYFVLKQKVNKTILYSTNFQGTIKFLNFKELYK</sequence>
<accession>A0AB38VMS3</accession>
<dbReference type="RefSeq" id="WP_115356916.1">
    <property type="nucleotide sequence ID" value="NZ_LR134265.1"/>
</dbReference>
<dbReference type="EMBL" id="LR134265">
    <property type="protein sequence ID" value="VED65857.1"/>
    <property type="molecule type" value="Genomic_DNA"/>
</dbReference>